<gene>
    <name evidence="2" type="ORF">SAMN04488693_11934</name>
</gene>
<keyword evidence="3" id="KW-1185">Reference proteome</keyword>
<reference evidence="2 3" key="1">
    <citation type="submission" date="2016-10" db="EMBL/GenBank/DDBJ databases">
        <authorList>
            <person name="de Groot N.N."/>
        </authorList>
    </citation>
    <scope>NUCLEOTIDE SEQUENCE [LARGE SCALE GENOMIC DNA]</scope>
    <source>
        <strain evidence="2 3">NP_1H</strain>
    </source>
</reference>
<dbReference type="EMBL" id="FNDT01000019">
    <property type="protein sequence ID" value="SDI70554.1"/>
    <property type="molecule type" value="Genomic_DNA"/>
</dbReference>
<protein>
    <submittedName>
        <fullName evidence="2">Uncharacterized protein</fullName>
    </submittedName>
</protein>
<name>A0A1G8MRL2_9MICC</name>
<sequence>MPLGSTDSLAPRRELSPQDAWVLAPLIAGQPVYRTGRWIGDRFQYPRPRTPLRITRTLPAAPAAVLIHDVDGSVRTLCLDLDTSKARKAVVDDDAARLTRMLTEAGLSYVEDRSPSGGRHVYVPLQEPITAAEARELVEALMFRAPSLDPGPHQNVTDGCIRVPGSLHKRGGHQMLITPLSDAHAVLTRRNPATRLARLRADLAPELLRLQQAKQRTKARVQAASTLQQAPPSDGQPVRTDSPLRAVARTGLYDTTRYASDSEARMAVLNHFAACKWTVEQVRAGLTGQYAGLAALYGDKTERLLPIEWAKAQAWTTAKPTSQKGGRTYARINDTSPTELTGGSANPSTHAIHQLVNDIENVVYAVLDHRCKTYGRAGLSLRLLLRAVLAYMRTTQNNLLDVGCRTFAVALGKDHATIARLLPVLEQASEGILTRIQRGRGRNADTYLVQLPQRFEQLARDLTWRQGKIHAIRPVFRVLGDVAALTYEAIERGRRSPTTAEIIQSTGISRTATTDALTRMETLRMIRRHHGRWEIVATTGLQELADRLGATEDRQEQITQYRKERAAWHAWLDRHLTPRIDEHDIYDSEVDEYWLPPMDPGDVQASLWHAA</sequence>
<accession>A0A1G8MRL2</accession>
<dbReference type="OrthoDB" id="3211423at2"/>
<dbReference type="Proteomes" id="UP000199258">
    <property type="component" value="Unassembled WGS sequence"/>
</dbReference>
<evidence type="ECO:0000256" key="1">
    <source>
        <dbReference type="SAM" id="MobiDB-lite"/>
    </source>
</evidence>
<dbReference type="STRING" id="335973.SAMN04488693_11934"/>
<dbReference type="AlphaFoldDB" id="A0A1G8MRL2"/>
<evidence type="ECO:0000313" key="3">
    <source>
        <dbReference type="Proteomes" id="UP000199258"/>
    </source>
</evidence>
<organism evidence="2 3">
    <name type="scientific">Arthrobacter subterraneus</name>
    <dbReference type="NCBI Taxonomy" id="335973"/>
    <lineage>
        <taxon>Bacteria</taxon>
        <taxon>Bacillati</taxon>
        <taxon>Actinomycetota</taxon>
        <taxon>Actinomycetes</taxon>
        <taxon>Micrococcales</taxon>
        <taxon>Micrococcaceae</taxon>
        <taxon>Arthrobacter</taxon>
    </lineage>
</organism>
<evidence type="ECO:0000313" key="2">
    <source>
        <dbReference type="EMBL" id="SDI70554.1"/>
    </source>
</evidence>
<proteinExistence type="predicted"/>
<feature type="region of interest" description="Disordered" evidence="1">
    <location>
        <begin position="220"/>
        <end position="241"/>
    </location>
</feature>